<proteinExistence type="predicted"/>
<name>A0A7Y0E044_9PROT</name>
<organism evidence="1 2">
    <name type="scientific">Pacificispira spongiicola</name>
    <dbReference type="NCBI Taxonomy" id="2729598"/>
    <lineage>
        <taxon>Bacteria</taxon>
        <taxon>Pseudomonadati</taxon>
        <taxon>Pseudomonadota</taxon>
        <taxon>Alphaproteobacteria</taxon>
        <taxon>Rhodospirillales</taxon>
        <taxon>Rhodospirillaceae</taxon>
        <taxon>Pacificispira</taxon>
    </lineage>
</organism>
<dbReference type="Proteomes" id="UP000539372">
    <property type="component" value="Unassembled WGS sequence"/>
</dbReference>
<keyword evidence="2" id="KW-1185">Reference proteome</keyword>
<dbReference type="InterPro" id="IPR014710">
    <property type="entry name" value="RmlC-like_jellyroll"/>
</dbReference>
<evidence type="ECO:0008006" key="3">
    <source>
        <dbReference type="Google" id="ProtNLM"/>
    </source>
</evidence>
<dbReference type="Gene3D" id="2.60.120.10">
    <property type="entry name" value="Jelly Rolls"/>
    <property type="match status" value="1"/>
</dbReference>
<evidence type="ECO:0000313" key="2">
    <source>
        <dbReference type="Proteomes" id="UP000539372"/>
    </source>
</evidence>
<reference evidence="1 2" key="1">
    <citation type="submission" date="2020-04" db="EMBL/GenBank/DDBJ databases">
        <title>Rhodospirillaceae bacterium KN72 isolated from deep sea.</title>
        <authorList>
            <person name="Zhang D.-C."/>
        </authorList>
    </citation>
    <scope>NUCLEOTIDE SEQUENCE [LARGE SCALE GENOMIC DNA]</scope>
    <source>
        <strain evidence="1 2">KN72</strain>
    </source>
</reference>
<dbReference type="InterPro" id="IPR011051">
    <property type="entry name" value="RmlC_Cupin_sf"/>
</dbReference>
<sequence length="169" mass="18546">MTVTLESLCDDLRTALKDGESATSLENVRTLVEQALRDENFMTTVMRGRTPPPERVVLFEDPDLGFCVCAHIYEGEKIGGPHDHGPTWAVYGQAEGETVMTDWRIVRPAADGNPALVEETKRYTLKPGDAHAYPTGAVHAPIRYGSTLLLRIEGKNTDKVARTPIEVAA</sequence>
<evidence type="ECO:0000313" key="1">
    <source>
        <dbReference type="EMBL" id="NMM44741.1"/>
    </source>
</evidence>
<gene>
    <name evidence="1" type="ORF">HH303_09645</name>
</gene>
<accession>A0A7Y0E044</accession>
<protein>
    <recommendedName>
        <fullName evidence="3">Cysteine dioxygenase</fullName>
    </recommendedName>
</protein>
<dbReference type="AlphaFoldDB" id="A0A7Y0E044"/>
<dbReference type="SUPFAM" id="SSF51182">
    <property type="entry name" value="RmlC-like cupins"/>
    <property type="match status" value="1"/>
</dbReference>
<dbReference type="RefSeq" id="WP_169625141.1">
    <property type="nucleotide sequence ID" value="NZ_JABBNT010000003.1"/>
</dbReference>
<dbReference type="EMBL" id="JABBNT010000003">
    <property type="protein sequence ID" value="NMM44741.1"/>
    <property type="molecule type" value="Genomic_DNA"/>
</dbReference>
<comment type="caution">
    <text evidence="1">The sequence shown here is derived from an EMBL/GenBank/DDBJ whole genome shotgun (WGS) entry which is preliminary data.</text>
</comment>